<evidence type="ECO:0000313" key="15">
    <source>
        <dbReference type="Proteomes" id="UP001085076"/>
    </source>
</evidence>
<evidence type="ECO:0000256" key="8">
    <source>
        <dbReference type="ARBA" id="ARBA00023159"/>
    </source>
</evidence>
<evidence type="ECO:0000256" key="10">
    <source>
        <dbReference type="ARBA" id="ARBA00023242"/>
    </source>
</evidence>
<dbReference type="Proteomes" id="UP001085076">
    <property type="component" value="Miscellaneous, Linkage group lg07"/>
</dbReference>
<reference evidence="14" key="2">
    <citation type="journal article" date="2022" name="Hortic Res">
        <title>The genome of Dioscorea zingiberensis sheds light on the biosynthesis, origin and evolution of the medicinally important diosgenin saponins.</title>
        <authorList>
            <person name="Li Y."/>
            <person name="Tan C."/>
            <person name="Li Z."/>
            <person name="Guo J."/>
            <person name="Li S."/>
            <person name="Chen X."/>
            <person name="Wang C."/>
            <person name="Dai X."/>
            <person name="Yang H."/>
            <person name="Song W."/>
            <person name="Hou L."/>
            <person name="Xu J."/>
            <person name="Tong Z."/>
            <person name="Xu A."/>
            <person name="Yuan X."/>
            <person name="Wang W."/>
            <person name="Yang Q."/>
            <person name="Chen L."/>
            <person name="Sun Z."/>
            <person name="Wang K."/>
            <person name="Pan B."/>
            <person name="Chen J."/>
            <person name="Bao Y."/>
            <person name="Liu F."/>
            <person name="Qi X."/>
            <person name="Gang D.R."/>
            <person name="Wen J."/>
            <person name="Li J."/>
        </authorList>
    </citation>
    <scope>NUCLEOTIDE SEQUENCE</scope>
    <source>
        <strain evidence="14">Dzin_1.0</strain>
    </source>
</reference>
<keyword evidence="9" id="KW-0804">Transcription</keyword>
<evidence type="ECO:0000256" key="2">
    <source>
        <dbReference type="ARBA" id="ARBA00004167"/>
    </source>
</evidence>
<sequence>MTVPLGTLPLGFRFHPTDEELVNHYLKRKINGRIRADVEVIPEIDVCKCEPWDLPDKSLIQSDDPEWFFFSPRDRKYPNGHRSNRATEAGYWKATGKDRTIRSRSLIVGMKKTLVFHRGRAPKGIRTNWIMHEYRTIEPEFESGDQGGFVLCRLFRKPEERSPSSNVDEMEINGVSPSPPRSSPEETQLEVDASVQLATPLNQKHPVSDLQGITQPLPIEKQSSGIERWLADKADHTPVYTVKPENGNCYSNVSHDSGFPQAEGETEVDLLVRELEQVCSSKYDPSTLDGFPCGSSPQLPHTNHACVDNPGYGSDTGFLRDDIDGQGISDFLDAILSNQDEHSSADSYLQNSIPEISMEGQSFTGAYISPWDSASGKDNGSISDVGTEVGPVQFDVLLDVSEWSYQPPLSNRDLLSFSSDKQHESAFRSFYLSESFVPPSVYSADDSLNSATESTSHNFVNQESDLGGTGITIRRHQPLHYNNTNNLLANQGTAFRRVRLQVALDEEQLSNDEPCSTKNYDATSLATVASSCNKDAEEVSLLDTEANSNPHDSNVSEMGDCLSSNTEMDDNSSNFEVDEMKTEDGDEILGAAHPDKLSDFANLEDTTIIQKIIPSPEILRNSEPALRLRSKSKNNTNGRTSLDSKASRTRPSIIKKLAGSASIYVVCLIMLVFCFFVCFGMWKSVVVPQIM</sequence>
<dbReference type="PROSITE" id="PS51005">
    <property type="entry name" value="NAC"/>
    <property type="match status" value="1"/>
</dbReference>
<dbReference type="GO" id="GO:0000976">
    <property type="term" value="F:transcription cis-regulatory region binding"/>
    <property type="evidence" value="ECO:0007669"/>
    <property type="project" value="UniProtKB-ARBA"/>
</dbReference>
<reference evidence="14" key="1">
    <citation type="submission" date="2021-03" db="EMBL/GenBank/DDBJ databases">
        <authorList>
            <person name="Li Z."/>
            <person name="Yang C."/>
        </authorList>
    </citation>
    <scope>NUCLEOTIDE SEQUENCE</scope>
    <source>
        <strain evidence="14">Dzin_1.0</strain>
        <tissue evidence="14">Leaf</tissue>
    </source>
</reference>
<dbReference type="InterPro" id="IPR003441">
    <property type="entry name" value="NAC-dom"/>
</dbReference>
<accession>A0A9D5C8R8</accession>
<dbReference type="SUPFAM" id="SSF101941">
    <property type="entry name" value="NAC domain"/>
    <property type="match status" value="1"/>
</dbReference>
<dbReference type="EMBL" id="JAGGNH010000007">
    <property type="protein sequence ID" value="KAJ0968544.1"/>
    <property type="molecule type" value="Genomic_DNA"/>
</dbReference>
<keyword evidence="15" id="KW-1185">Reference proteome</keyword>
<keyword evidence="10" id="KW-0539">Nucleus</keyword>
<dbReference type="FunFam" id="2.170.150.80:FF:000002">
    <property type="entry name" value="Nac domain-containing protein 86"/>
    <property type="match status" value="1"/>
</dbReference>
<evidence type="ECO:0000256" key="5">
    <source>
        <dbReference type="ARBA" id="ARBA00023015"/>
    </source>
</evidence>
<evidence type="ECO:0000256" key="3">
    <source>
        <dbReference type="ARBA" id="ARBA00022692"/>
    </source>
</evidence>
<gene>
    <name evidence="14" type="ORF">J5N97_025461</name>
</gene>
<dbReference type="OrthoDB" id="737278at2759"/>
<keyword evidence="5" id="KW-0805">Transcription regulation</keyword>
<evidence type="ECO:0000256" key="7">
    <source>
        <dbReference type="ARBA" id="ARBA00023136"/>
    </source>
</evidence>
<feature type="region of interest" description="Disordered" evidence="11">
    <location>
        <begin position="160"/>
        <end position="190"/>
    </location>
</feature>
<dbReference type="InterPro" id="IPR036093">
    <property type="entry name" value="NAC_dom_sf"/>
</dbReference>
<evidence type="ECO:0000313" key="14">
    <source>
        <dbReference type="EMBL" id="KAJ0968544.1"/>
    </source>
</evidence>
<protein>
    <recommendedName>
        <fullName evidence="13">NAC domain-containing protein</fullName>
    </recommendedName>
</protein>
<keyword evidence="4 12" id="KW-1133">Transmembrane helix</keyword>
<keyword evidence="7 12" id="KW-0472">Membrane</keyword>
<evidence type="ECO:0000256" key="9">
    <source>
        <dbReference type="ARBA" id="ARBA00023163"/>
    </source>
</evidence>
<evidence type="ECO:0000259" key="13">
    <source>
        <dbReference type="PROSITE" id="PS51005"/>
    </source>
</evidence>
<keyword evidence="6" id="KW-0238">DNA-binding</keyword>
<dbReference type="PANTHER" id="PTHR31744">
    <property type="entry name" value="PROTEIN CUP-SHAPED COTYLEDON 2-RELATED"/>
    <property type="match status" value="1"/>
</dbReference>
<organism evidence="14 15">
    <name type="scientific">Dioscorea zingiberensis</name>
    <dbReference type="NCBI Taxonomy" id="325984"/>
    <lineage>
        <taxon>Eukaryota</taxon>
        <taxon>Viridiplantae</taxon>
        <taxon>Streptophyta</taxon>
        <taxon>Embryophyta</taxon>
        <taxon>Tracheophyta</taxon>
        <taxon>Spermatophyta</taxon>
        <taxon>Magnoliopsida</taxon>
        <taxon>Liliopsida</taxon>
        <taxon>Dioscoreales</taxon>
        <taxon>Dioscoreaceae</taxon>
        <taxon>Dioscorea</taxon>
    </lineage>
</organism>
<evidence type="ECO:0000256" key="4">
    <source>
        <dbReference type="ARBA" id="ARBA00022989"/>
    </source>
</evidence>
<evidence type="ECO:0000256" key="1">
    <source>
        <dbReference type="ARBA" id="ARBA00004123"/>
    </source>
</evidence>
<dbReference type="Gene3D" id="2.170.150.80">
    <property type="entry name" value="NAC domain"/>
    <property type="match status" value="1"/>
</dbReference>
<comment type="subcellular location">
    <subcellularLocation>
        <location evidence="2">Membrane</location>
        <topology evidence="2">Single-pass membrane protein</topology>
    </subcellularLocation>
    <subcellularLocation>
        <location evidence="1">Nucleus</location>
    </subcellularLocation>
</comment>
<feature type="transmembrane region" description="Helical" evidence="12">
    <location>
        <begin position="661"/>
        <end position="682"/>
    </location>
</feature>
<evidence type="ECO:0000256" key="12">
    <source>
        <dbReference type="SAM" id="Phobius"/>
    </source>
</evidence>
<dbReference type="Pfam" id="PF02365">
    <property type="entry name" value="NAM"/>
    <property type="match status" value="1"/>
</dbReference>
<name>A0A9D5C8R8_9LILI</name>
<evidence type="ECO:0000256" key="11">
    <source>
        <dbReference type="SAM" id="MobiDB-lite"/>
    </source>
</evidence>
<dbReference type="GO" id="GO:0005634">
    <property type="term" value="C:nucleus"/>
    <property type="evidence" value="ECO:0007669"/>
    <property type="project" value="UniProtKB-SubCell"/>
</dbReference>
<dbReference type="AlphaFoldDB" id="A0A9D5C8R8"/>
<keyword evidence="8" id="KW-0010">Activator</keyword>
<dbReference type="GO" id="GO:0006355">
    <property type="term" value="P:regulation of DNA-templated transcription"/>
    <property type="evidence" value="ECO:0007669"/>
    <property type="project" value="InterPro"/>
</dbReference>
<evidence type="ECO:0000256" key="6">
    <source>
        <dbReference type="ARBA" id="ARBA00023125"/>
    </source>
</evidence>
<dbReference type="PANTHER" id="PTHR31744:SF216">
    <property type="entry name" value="NAC TRANSCRIPTION FACTOR"/>
    <property type="match status" value="1"/>
</dbReference>
<keyword evidence="3 12" id="KW-0812">Transmembrane</keyword>
<feature type="domain" description="NAC" evidence="13">
    <location>
        <begin position="8"/>
        <end position="157"/>
    </location>
</feature>
<dbReference type="GO" id="GO:0016020">
    <property type="term" value="C:membrane"/>
    <property type="evidence" value="ECO:0007669"/>
    <property type="project" value="UniProtKB-SubCell"/>
</dbReference>
<proteinExistence type="predicted"/>
<comment type="caution">
    <text evidence="14">The sequence shown here is derived from an EMBL/GenBank/DDBJ whole genome shotgun (WGS) entry which is preliminary data.</text>
</comment>